<evidence type="ECO:0000313" key="3">
    <source>
        <dbReference type="Proteomes" id="UP000824133"/>
    </source>
</evidence>
<gene>
    <name evidence="2" type="ORF">IAA42_04640</name>
</gene>
<proteinExistence type="predicted"/>
<evidence type="ECO:0008006" key="4">
    <source>
        <dbReference type="Google" id="ProtNLM"/>
    </source>
</evidence>
<protein>
    <recommendedName>
        <fullName evidence="4">DUF559 domain-containing protein</fullName>
    </recommendedName>
</protein>
<reference evidence="2" key="2">
    <citation type="submission" date="2021-04" db="EMBL/GenBank/DDBJ databases">
        <authorList>
            <person name="Gilroy R."/>
        </authorList>
    </citation>
    <scope>NUCLEOTIDE SEQUENCE</scope>
    <source>
        <strain evidence="2">ChiHjej10B9-743</strain>
    </source>
</reference>
<feature type="region of interest" description="Disordered" evidence="1">
    <location>
        <begin position="337"/>
        <end position="367"/>
    </location>
</feature>
<dbReference type="AlphaFoldDB" id="A0A9D2CGA8"/>
<dbReference type="Proteomes" id="UP000824133">
    <property type="component" value="Unassembled WGS sequence"/>
</dbReference>
<organism evidence="2 3">
    <name type="scientific">Candidatus Olsenella excrementavium</name>
    <dbReference type="NCBI Taxonomy" id="2838709"/>
    <lineage>
        <taxon>Bacteria</taxon>
        <taxon>Bacillati</taxon>
        <taxon>Actinomycetota</taxon>
        <taxon>Coriobacteriia</taxon>
        <taxon>Coriobacteriales</taxon>
        <taxon>Atopobiaceae</taxon>
        <taxon>Olsenella</taxon>
    </lineage>
</organism>
<comment type="caution">
    <text evidence="2">The sequence shown here is derived from an EMBL/GenBank/DDBJ whole genome shotgun (WGS) entry which is preliminary data.</text>
</comment>
<reference evidence="2" key="1">
    <citation type="journal article" date="2021" name="PeerJ">
        <title>Extensive microbial diversity within the chicken gut microbiome revealed by metagenomics and culture.</title>
        <authorList>
            <person name="Gilroy R."/>
            <person name="Ravi A."/>
            <person name="Getino M."/>
            <person name="Pursley I."/>
            <person name="Horton D.L."/>
            <person name="Alikhan N.F."/>
            <person name="Baker D."/>
            <person name="Gharbi K."/>
            <person name="Hall N."/>
            <person name="Watson M."/>
            <person name="Adriaenssens E.M."/>
            <person name="Foster-Nyarko E."/>
            <person name="Jarju S."/>
            <person name="Secka A."/>
            <person name="Antonio M."/>
            <person name="Oren A."/>
            <person name="Chaudhuri R.R."/>
            <person name="La Ragione R."/>
            <person name="Hildebrand F."/>
            <person name="Pallen M.J."/>
        </authorList>
    </citation>
    <scope>NUCLEOTIDE SEQUENCE</scope>
    <source>
        <strain evidence="2">ChiHjej10B9-743</strain>
    </source>
</reference>
<accession>A0A9D2CGA8</accession>
<dbReference type="EMBL" id="DXCP01000034">
    <property type="protein sequence ID" value="HIY79708.1"/>
    <property type="molecule type" value="Genomic_DNA"/>
</dbReference>
<name>A0A9D2CGA8_9ACTN</name>
<sequence>MDILLTHTTALETLRSARLRWRLDRRERCDARVPDRAPSGEELRAFIAATPELARASLPLGLLVTRDAPRSRTKLAHTHPSPAELPAGSAFEVAPGVLCVSPEHLPAVMAPSLTDLELAFLLSELLGLYAIAPDLENGMFQRREPLTTPELVLTHLDALGSERGTDRVRRALASACVQSGSPQETRLSMRLGLARMRGGYGFDVLAMNDPVAVQRVRDAMRPGVRKPDILLRAPDGNGRGVAVEYDGGDHNSTEAHARDAERHTELIALGIDEHIVTARQYHDLDYMDGLAEIMRKTLGISKPHLTRAQQTRNRQLRQRLYKELELIDGVHWNGRGGGHAPPPLPTTSGTLFPSTRTASRRGSSRHPILKDGDLAVMCVPSRQIQGMDREEPQVANYTRCHIAQFEERTQPSRFSNVLIAGVVSRPSRMIAAPTP</sequence>
<evidence type="ECO:0000256" key="1">
    <source>
        <dbReference type="SAM" id="MobiDB-lite"/>
    </source>
</evidence>
<evidence type="ECO:0000313" key="2">
    <source>
        <dbReference type="EMBL" id="HIY79708.1"/>
    </source>
</evidence>